<organism evidence="8 9">
    <name type="scientific">Litorimonas cladophorae</name>
    <dbReference type="NCBI Taxonomy" id="1220491"/>
    <lineage>
        <taxon>Bacteria</taxon>
        <taxon>Pseudomonadati</taxon>
        <taxon>Pseudomonadota</taxon>
        <taxon>Alphaproteobacteria</taxon>
        <taxon>Maricaulales</taxon>
        <taxon>Robiginitomaculaceae</taxon>
    </lineage>
</organism>
<feature type="transmembrane region" description="Helical" evidence="7">
    <location>
        <begin position="183"/>
        <end position="208"/>
    </location>
</feature>
<keyword evidence="5 7" id="KW-1133">Transmembrane helix</keyword>
<evidence type="ECO:0000256" key="2">
    <source>
        <dbReference type="ARBA" id="ARBA00022448"/>
    </source>
</evidence>
<dbReference type="InterPro" id="IPR036458">
    <property type="entry name" value="Na:dicarbo_symporter_sf"/>
</dbReference>
<dbReference type="GO" id="GO:0015293">
    <property type="term" value="F:symporter activity"/>
    <property type="evidence" value="ECO:0007669"/>
    <property type="project" value="UniProtKB-KW"/>
</dbReference>
<gene>
    <name evidence="8" type="primary">gltP</name>
    <name evidence="8" type="ORF">GCM10011309_20510</name>
</gene>
<sequence length="421" mass="43648">MLNRMIALGLFLGLAVGLGAAITNNPILHAIARESAPLGKLFINAIKMIVIPLVVSVIFASIARLGDPRKLGKIGGLTLGFYCVTLIPAITIGMAVMAVGLGFTPNVEMPTAEPLPMPVLQSLPDFIVSLVPSNPFAAAANGTILPLIVFTALLAAASATLPKARRERMVTAAEDFGAALIKLVWWILYTAPVGIFGLVAPATALLGWGLIQNLGIFIVCVFIGLLILMMGVFLPLLWIIAKMRPVKFLKGTMGATSIAFSTTSTATAIPVSLEEATKNLDVSETVADLVIPLGASIYRPGSALFQGAAIVFLAHLYGVPIGLGGAGAVIFATFLVSLAVAPVPSSGVVTMAPALAAVGVPVAGLAIILGIDRIPDMMRSTVNLLGQISTAVIVDTRLSDEDVQMPDGVNMLNADGDNDRL</sequence>
<dbReference type="Pfam" id="PF00375">
    <property type="entry name" value="SDF"/>
    <property type="match status" value="1"/>
</dbReference>
<dbReference type="SUPFAM" id="SSF118215">
    <property type="entry name" value="Proton glutamate symport protein"/>
    <property type="match status" value="1"/>
</dbReference>
<feature type="transmembrane region" description="Helical" evidence="7">
    <location>
        <begin position="136"/>
        <end position="162"/>
    </location>
</feature>
<evidence type="ECO:0000256" key="7">
    <source>
        <dbReference type="SAM" id="Phobius"/>
    </source>
</evidence>
<keyword evidence="3" id="KW-1003">Cell membrane</keyword>
<feature type="transmembrane region" description="Helical" evidence="7">
    <location>
        <begin position="214"/>
        <end position="240"/>
    </location>
</feature>
<name>A0A918NIN9_9PROT</name>
<evidence type="ECO:0000256" key="1">
    <source>
        <dbReference type="ARBA" id="ARBA00004651"/>
    </source>
</evidence>
<evidence type="ECO:0000256" key="5">
    <source>
        <dbReference type="ARBA" id="ARBA00022989"/>
    </source>
</evidence>
<accession>A0A918NIN9</accession>
<proteinExistence type="predicted"/>
<comment type="caution">
    <text evidence="8">The sequence shown here is derived from an EMBL/GenBank/DDBJ whole genome shotgun (WGS) entry which is preliminary data.</text>
</comment>
<dbReference type="InterPro" id="IPR001991">
    <property type="entry name" value="Na-dicarboxylate_symporter"/>
</dbReference>
<evidence type="ECO:0000313" key="9">
    <source>
        <dbReference type="Proteomes" id="UP000600865"/>
    </source>
</evidence>
<keyword evidence="4 7" id="KW-0812">Transmembrane</keyword>
<feature type="transmembrane region" description="Helical" evidence="7">
    <location>
        <begin position="77"/>
        <end position="103"/>
    </location>
</feature>
<dbReference type="Proteomes" id="UP000600865">
    <property type="component" value="Unassembled WGS sequence"/>
</dbReference>
<evidence type="ECO:0000256" key="4">
    <source>
        <dbReference type="ARBA" id="ARBA00022692"/>
    </source>
</evidence>
<dbReference type="PANTHER" id="PTHR42865">
    <property type="entry name" value="PROTON/GLUTAMATE-ASPARTATE SYMPORTER"/>
    <property type="match status" value="1"/>
</dbReference>
<dbReference type="GO" id="GO:0005886">
    <property type="term" value="C:plasma membrane"/>
    <property type="evidence" value="ECO:0007669"/>
    <property type="project" value="UniProtKB-SubCell"/>
</dbReference>
<dbReference type="RefSeq" id="WP_189585263.1">
    <property type="nucleotide sequence ID" value="NZ_BMYV01000002.1"/>
</dbReference>
<reference evidence="8 9" key="1">
    <citation type="journal article" date="2014" name="Int. J. Syst. Evol. Microbiol.">
        <title>Complete genome sequence of Corynebacterium casei LMG S-19264T (=DSM 44701T), isolated from a smear-ripened cheese.</title>
        <authorList>
            <consortium name="US DOE Joint Genome Institute (JGI-PGF)"/>
            <person name="Walter F."/>
            <person name="Albersmeier A."/>
            <person name="Kalinowski J."/>
            <person name="Ruckert C."/>
        </authorList>
    </citation>
    <scope>NUCLEOTIDE SEQUENCE [LARGE SCALE GENOMIC DNA]</scope>
    <source>
        <strain evidence="8 9">KCTC 23968</strain>
    </source>
</reference>
<comment type="subcellular location">
    <subcellularLocation>
        <location evidence="1">Cell membrane</location>
        <topology evidence="1">Multi-pass membrane protein</topology>
    </subcellularLocation>
</comment>
<evidence type="ECO:0000256" key="6">
    <source>
        <dbReference type="ARBA" id="ARBA00023136"/>
    </source>
</evidence>
<dbReference type="PRINTS" id="PR00173">
    <property type="entry name" value="EDTRNSPORT"/>
</dbReference>
<dbReference type="Gene3D" id="1.10.3860.10">
    <property type="entry name" value="Sodium:dicarboxylate symporter"/>
    <property type="match status" value="1"/>
</dbReference>
<feature type="transmembrane region" description="Helical" evidence="7">
    <location>
        <begin position="347"/>
        <end position="371"/>
    </location>
</feature>
<dbReference type="GO" id="GO:0006835">
    <property type="term" value="P:dicarboxylic acid transport"/>
    <property type="evidence" value="ECO:0007669"/>
    <property type="project" value="TreeGrafter"/>
</dbReference>
<evidence type="ECO:0000313" key="8">
    <source>
        <dbReference type="EMBL" id="GGX70325.1"/>
    </source>
</evidence>
<keyword evidence="6 7" id="KW-0472">Membrane</keyword>
<keyword evidence="9" id="KW-1185">Reference proteome</keyword>
<feature type="transmembrane region" description="Helical" evidence="7">
    <location>
        <begin position="308"/>
        <end position="341"/>
    </location>
</feature>
<feature type="transmembrane region" description="Helical" evidence="7">
    <location>
        <begin position="45"/>
        <end position="65"/>
    </location>
</feature>
<dbReference type="EMBL" id="BMYV01000002">
    <property type="protein sequence ID" value="GGX70325.1"/>
    <property type="molecule type" value="Genomic_DNA"/>
</dbReference>
<dbReference type="PANTHER" id="PTHR42865:SF7">
    <property type="entry name" value="PROTON_GLUTAMATE-ASPARTATE SYMPORTER"/>
    <property type="match status" value="1"/>
</dbReference>
<protein>
    <submittedName>
        <fullName evidence="8">Proton glutamate symport protein</fullName>
    </submittedName>
</protein>
<evidence type="ECO:0000256" key="3">
    <source>
        <dbReference type="ARBA" id="ARBA00022475"/>
    </source>
</evidence>
<keyword evidence="2" id="KW-0813">Transport</keyword>
<dbReference type="AlphaFoldDB" id="A0A918NIN9"/>